<name>A0A0F9A9V7_9ZZZZ</name>
<organism evidence="2">
    <name type="scientific">marine sediment metagenome</name>
    <dbReference type="NCBI Taxonomy" id="412755"/>
    <lineage>
        <taxon>unclassified sequences</taxon>
        <taxon>metagenomes</taxon>
        <taxon>ecological metagenomes</taxon>
    </lineage>
</organism>
<protein>
    <submittedName>
        <fullName evidence="2">Uncharacterized protein</fullName>
    </submittedName>
</protein>
<evidence type="ECO:0000256" key="1">
    <source>
        <dbReference type="SAM" id="MobiDB-lite"/>
    </source>
</evidence>
<dbReference type="EMBL" id="LAZR01047118">
    <property type="protein sequence ID" value="KKK94970.1"/>
    <property type="molecule type" value="Genomic_DNA"/>
</dbReference>
<comment type="caution">
    <text evidence="2">The sequence shown here is derived from an EMBL/GenBank/DDBJ whole genome shotgun (WGS) entry which is preliminary data.</text>
</comment>
<feature type="region of interest" description="Disordered" evidence="1">
    <location>
        <begin position="1"/>
        <end position="29"/>
    </location>
</feature>
<sequence>MTYDSQENWSGERTYRAQQKRKRSSLDTQRTGDSFLEDYGFLDADVVAETISGVNDKAHKELWTAMYTVTSRSDWEKGRYNPPSLEEVWRYLSPATKAHLKSLNFDA</sequence>
<gene>
    <name evidence="2" type="ORF">LCGC14_2677520</name>
</gene>
<proteinExistence type="predicted"/>
<dbReference type="AlphaFoldDB" id="A0A0F9A9V7"/>
<accession>A0A0F9A9V7</accession>
<feature type="compositionally biased region" description="Polar residues" evidence="1">
    <location>
        <begin position="1"/>
        <end position="11"/>
    </location>
</feature>
<reference evidence="2" key="1">
    <citation type="journal article" date="2015" name="Nature">
        <title>Complex archaea that bridge the gap between prokaryotes and eukaryotes.</title>
        <authorList>
            <person name="Spang A."/>
            <person name="Saw J.H."/>
            <person name="Jorgensen S.L."/>
            <person name="Zaremba-Niedzwiedzka K."/>
            <person name="Martijn J."/>
            <person name="Lind A.E."/>
            <person name="van Eijk R."/>
            <person name="Schleper C."/>
            <person name="Guy L."/>
            <person name="Ettema T.J."/>
        </authorList>
    </citation>
    <scope>NUCLEOTIDE SEQUENCE</scope>
</reference>
<evidence type="ECO:0000313" key="2">
    <source>
        <dbReference type="EMBL" id="KKK94970.1"/>
    </source>
</evidence>